<feature type="compositionally biased region" description="Basic and acidic residues" evidence="1">
    <location>
        <begin position="141"/>
        <end position="150"/>
    </location>
</feature>
<dbReference type="AlphaFoldDB" id="A0A9W6GX43"/>
<gene>
    <name evidence="3" type="ORF">LMG27198_34660</name>
</gene>
<feature type="compositionally biased region" description="Low complexity" evidence="1">
    <location>
        <begin position="109"/>
        <end position="124"/>
    </location>
</feature>
<feature type="chain" id="PRO_5040858151" evidence="2">
    <location>
        <begin position="22"/>
        <end position="150"/>
    </location>
</feature>
<evidence type="ECO:0000256" key="1">
    <source>
        <dbReference type="SAM" id="MobiDB-lite"/>
    </source>
</evidence>
<reference evidence="3" key="1">
    <citation type="journal article" date="2023" name="Int. J. Syst. Evol. Microbiol.">
        <title>Methylocystis iwaonis sp. nov., a type II methane-oxidizing bacterium from surface soil of a rice paddy field in Japan, and emended description of the genus Methylocystis (ex Whittenbury et al. 1970) Bowman et al. 1993.</title>
        <authorList>
            <person name="Kaise H."/>
            <person name="Sawadogo J.B."/>
            <person name="Alam M.S."/>
            <person name="Ueno C."/>
            <person name="Dianou D."/>
            <person name="Shinjo R."/>
            <person name="Asakawa S."/>
        </authorList>
    </citation>
    <scope>NUCLEOTIDE SEQUENCE</scope>
    <source>
        <strain evidence="3">LMG27198</strain>
    </source>
</reference>
<dbReference type="RefSeq" id="WP_281804512.1">
    <property type="nucleotide sequence ID" value="NZ_BSEC01000001.1"/>
</dbReference>
<feature type="compositionally biased region" description="Polar residues" evidence="1">
    <location>
        <begin position="72"/>
        <end position="84"/>
    </location>
</feature>
<dbReference type="Proteomes" id="UP001144323">
    <property type="component" value="Unassembled WGS sequence"/>
</dbReference>
<keyword evidence="4" id="KW-1185">Reference proteome</keyword>
<evidence type="ECO:0000256" key="2">
    <source>
        <dbReference type="SAM" id="SignalP"/>
    </source>
</evidence>
<feature type="region of interest" description="Disordered" evidence="1">
    <location>
        <begin position="18"/>
        <end position="150"/>
    </location>
</feature>
<feature type="compositionally biased region" description="Low complexity" evidence="1">
    <location>
        <begin position="54"/>
        <end position="65"/>
    </location>
</feature>
<protein>
    <submittedName>
        <fullName evidence="3">Uncharacterized protein</fullName>
    </submittedName>
</protein>
<organism evidence="3 4">
    <name type="scientific">Methylocystis echinoides</name>
    <dbReference type="NCBI Taxonomy" id="29468"/>
    <lineage>
        <taxon>Bacteria</taxon>
        <taxon>Pseudomonadati</taxon>
        <taxon>Pseudomonadota</taxon>
        <taxon>Alphaproteobacteria</taxon>
        <taxon>Hyphomicrobiales</taxon>
        <taxon>Methylocystaceae</taxon>
        <taxon>Methylocystis</taxon>
    </lineage>
</organism>
<evidence type="ECO:0000313" key="4">
    <source>
        <dbReference type="Proteomes" id="UP001144323"/>
    </source>
</evidence>
<dbReference type="EMBL" id="BSEC01000001">
    <property type="protein sequence ID" value="GLI94474.1"/>
    <property type="molecule type" value="Genomic_DNA"/>
</dbReference>
<accession>A0A9W6GX43</accession>
<sequence length="150" mass="15050">MKTLLVISAVLSAGALAPALAEDQGDPNPPKYERNGAPVMPMPSTAERAPGLKQAEAQPAAPVQESGVIPKATNTPSQGETSGPASGKPVDPSTVVQKNNPMAMENASPTGLAGPSGTAAGSPGIEHKAGTQGGKEWLPPEEIRGKKPSS</sequence>
<evidence type="ECO:0000313" key="3">
    <source>
        <dbReference type="EMBL" id="GLI94474.1"/>
    </source>
</evidence>
<proteinExistence type="predicted"/>
<keyword evidence="2" id="KW-0732">Signal</keyword>
<feature type="signal peptide" evidence="2">
    <location>
        <begin position="1"/>
        <end position="21"/>
    </location>
</feature>
<name>A0A9W6GX43_9HYPH</name>
<comment type="caution">
    <text evidence="3">The sequence shown here is derived from an EMBL/GenBank/DDBJ whole genome shotgun (WGS) entry which is preliminary data.</text>
</comment>